<evidence type="ECO:0000256" key="3">
    <source>
        <dbReference type="ARBA" id="ARBA00022763"/>
    </source>
</evidence>
<dbReference type="InterPro" id="IPR011257">
    <property type="entry name" value="DNA_glycosylase"/>
</dbReference>
<evidence type="ECO:0000313" key="7">
    <source>
        <dbReference type="Proteomes" id="UP000324738"/>
    </source>
</evidence>
<dbReference type="GO" id="GO:0005737">
    <property type="term" value="C:cytoplasm"/>
    <property type="evidence" value="ECO:0007669"/>
    <property type="project" value="TreeGrafter"/>
</dbReference>
<accession>A0A5B0DY04</accession>
<evidence type="ECO:0000256" key="1">
    <source>
        <dbReference type="ARBA" id="ARBA00000086"/>
    </source>
</evidence>
<evidence type="ECO:0000313" key="6">
    <source>
        <dbReference type="EMBL" id="KAA0971654.1"/>
    </source>
</evidence>
<dbReference type="CDD" id="cd00056">
    <property type="entry name" value="ENDO3c"/>
    <property type="match status" value="1"/>
</dbReference>
<gene>
    <name evidence="6" type="ORF">FPY71_00510</name>
</gene>
<comment type="caution">
    <text evidence="6">The sequence shown here is derived from an EMBL/GenBank/DDBJ whole genome shotgun (WGS) entry which is preliminary data.</text>
</comment>
<dbReference type="OrthoDB" id="9785929at2"/>
<organism evidence="6 7">
    <name type="scientific">Aureimonas fodinaquatilis</name>
    <dbReference type="NCBI Taxonomy" id="2565783"/>
    <lineage>
        <taxon>Bacteria</taxon>
        <taxon>Pseudomonadati</taxon>
        <taxon>Pseudomonadota</taxon>
        <taxon>Alphaproteobacteria</taxon>
        <taxon>Hyphomicrobiales</taxon>
        <taxon>Aurantimonadaceae</taxon>
        <taxon>Aureimonas</taxon>
    </lineage>
</organism>
<protein>
    <recommendedName>
        <fullName evidence="2">DNA-3-methyladenine glycosylase II</fullName>
        <ecNumber evidence="2">3.2.2.21</ecNumber>
    </recommendedName>
</protein>
<dbReference type="InterPro" id="IPR003265">
    <property type="entry name" value="HhH-GPD_domain"/>
</dbReference>
<dbReference type="GO" id="GO:0008725">
    <property type="term" value="F:DNA-3-methyladenine glycosylase activity"/>
    <property type="evidence" value="ECO:0007669"/>
    <property type="project" value="TreeGrafter"/>
</dbReference>
<dbReference type="RefSeq" id="WP_149296574.1">
    <property type="nucleotide sequence ID" value="NZ_VTWH01000001.1"/>
</dbReference>
<proteinExistence type="predicted"/>
<dbReference type="Gene3D" id="1.10.340.30">
    <property type="entry name" value="Hypothetical protein, domain 2"/>
    <property type="match status" value="1"/>
</dbReference>
<sequence>MISSLSDIETGLNSLADADPRLRAVIHMAGPLPLRRNDGGLPGLASTIIAQQVSKASADAIFGRFSQAVDLNNAQAILGTPDEVFRMAGLSRGKQRTMLAIASAVDSGALDFQRVATAQAAEAIAELTSVHGIGVWTAECYCLFSLGHDDIFPAGDLALQVAVAHALELPQRPVDKVLRQTAQLWAPHRSVAARLFWAYYAAITKRDAAPTVDATPGHTAE</sequence>
<comment type="catalytic activity">
    <reaction evidence="1">
        <text>Hydrolysis of alkylated DNA, releasing 3-methyladenine, 3-methylguanine, 7-methylguanine and 7-methyladenine.</text>
        <dbReference type="EC" id="3.2.2.21"/>
    </reaction>
</comment>
<dbReference type="GO" id="GO:0032993">
    <property type="term" value="C:protein-DNA complex"/>
    <property type="evidence" value="ECO:0007669"/>
    <property type="project" value="TreeGrafter"/>
</dbReference>
<dbReference type="GO" id="GO:0006307">
    <property type="term" value="P:DNA alkylation repair"/>
    <property type="evidence" value="ECO:0007669"/>
    <property type="project" value="TreeGrafter"/>
</dbReference>
<dbReference type="EC" id="3.2.2.21" evidence="2"/>
<dbReference type="InterPro" id="IPR051912">
    <property type="entry name" value="Alkylbase_DNA_Glycosylase/TA"/>
</dbReference>
<dbReference type="PANTHER" id="PTHR43003">
    <property type="entry name" value="DNA-3-METHYLADENINE GLYCOSYLASE"/>
    <property type="match status" value="1"/>
</dbReference>
<dbReference type="Pfam" id="PF00730">
    <property type="entry name" value="HhH-GPD"/>
    <property type="match status" value="1"/>
</dbReference>
<dbReference type="PANTHER" id="PTHR43003:SF13">
    <property type="entry name" value="DNA-3-METHYLADENINE GLYCOSYLASE 2"/>
    <property type="match status" value="1"/>
</dbReference>
<feature type="domain" description="HhH-GPD" evidence="5">
    <location>
        <begin position="49"/>
        <end position="201"/>
    </location>
</feature>
<dbReference type="SUPFAM" id="SSF48150">
    <property type="entry name" value="DNA-glycosylase"/>
    <property type="match status" value="1"/>
</dbReference>
<evidence type="ECO:0000259" key="5">
    <source>
        <dbReference type="SMART" id="SM00478"/>
    </source>
</evidence>
<dbReference type="GO" id="GO:0043916">
    <property type="term" value="F:DNA-7-methylguanine glycosylase activity"/>
    <property type="evidence" value="ECO:0007669"/>
    <property type="project" value="TreeGrafter"/>
</dbReference>
<dbReference type="GO" id="GO:0032131">
    <property type="term" value="F:alkylated DNA binding"/>
    <property type="evidence" value="ECO:0007669"/>
    <property type="project" value="TreeGrafter"/>
</dbReference>
<dbReference type="SMART" id="SM00478">
    <property type="entry name" value="ENDO3c"/>
    <property type="match status" value="1"/>
</dbReference>
<dbReference type="GO" id="GO:0006285">
    <property type="term" value="P:base-excision repair, AP site formation"/>
    <property type="evidence" value="ECO:0007669"/>
    <property type="project" value="TreeGrafter"/>
</dbReference>
<evidence type="ECO:0000256" key="4">
    <source>
        <dbReference type="ARBA" id="ARBA00023204"/>
    </source>
</evidence>
<keyword evidence="4" id="KW-0234">DNA repair</keyword>
<keyword evidence="7" id="KW-1185">Reference proteome</keyword>
<dbReference type="AlphaFoldDB" id="A0A5B0DY04"/>
<dbReference type="Proteomes" id="UP000324738">
    <property type="component" value="Unassembled WGS sequence"/>
</dbReference>
<evidence type="ECO:0000256" key="2">
    <source>
        <dbReference type="ARBA" id="ARBA00012000"/>
    </source>
</evidence>
<keyword evidence="3" id="KW-0227">DNA damage</keyword>
<dbReference type="EMBL" id="VTWH01000001">
    <property type="protein sequence ID" value="KAA0971654.1"/>
    <property type="molecule type" value="Genomic_DNA"/>
</dbReference>
<reference evidence="6 7" key="1">
    <citation type="submission" date="2019-08" db="EMBL/GenBank/DDBJ databases">
        <title>Aureimonas fodiniaquatilis sp. nov., isolated from a coal mine wastewater.</title>
        <authorList>
            <person name="Kim W."/>
        </authorList>
    </citation>
    <scope>NUCLEOTIDE SEQUENCE [LARGE SCALE GENOMIC DNA]</scope>
    <source>
        <strain evidence="6 7">CAU 1482</strain>
    </source>
</reference>
<name>A0A5B0DY04_9HYPH</name>
<dbReference type="Gene3D" id="1.10.1670.40">
    <property type="match status" value="1"/>
</dbReference>